<keyword evidence="3" id="KW-1003">Cell membrane</keyword>
<dbReference type="OrthoDB" id="495902at2"/>
<dbReference type="Pfam" id="PF07681">
    <property type="entry name" value="DoxX"/>
    <property type="match status" value="1"/>
</dbReference>
<feature type="transmembrane region" description="Helical" evidence="7">
    <location>
        <begin position="38"/>
        <end position="64"/>
    </location>
</feature>
<dbReference type="Proteomes" id="UP000320055">
    <property type="component" value="Unassembled WGS sequence"/>
</dbReference>
<dbReference type="PANTHER" id="PTHR33452:SF1">
    <property type="entry name" value="INNER MEMBRANE PROTEIN YPHA-RELATED"/>
    <property type="match status" value="1"/>
</dbReference>
<evidence type="ECO:0000256" key="7">
    <source>
        <dbReference type="SAM" id="Phobius"/>
    </source>
</evidence>
<dbReference type="GO" id="GO:0005886">
    <property type="term" value="C:plasma membrane"/>
    <property type="evidence" value="ECO:0007669"/>
    <property type="project" value="UniProtKB-SubCell"/>
</dbReference>
<evidence type="ECO:0000256" key="6">
    <source>
        <dbReference type="ARBA" id="ARBA00023136"/>
    </source>
</evidence>
<evidence type="ECO:0000256" key="2">
    <source>
        <dbReference type="ARBA" id="ARBA00006679"/>
    </source>
</evidence>
<dbReference type="InterPro" id="IPR032808">
    <property type="entry name" value="DoxX"/>
</dbReference>
<feature type="transmembrane region" description="Helical" evidence="7">
    <location>
        <begin position="101"/>
        <end position="120"/>
    </location>
</feature>
<feature type="transmembrane region" description="Helical" evidence="7">
    <location>
        <begin position="71"/>
        <end position="89"/>
    </location>
</feature>
<reference evidence="8 9" key="1">
    <citation type="submission" date="2019-01" db="EMBL/GenBank/DDBJ databases">
        <authorList>
            <person name="Brito A."/>
        </authorList>
    </citation>
    <scope>NUCLEOTIDE SEQUENCE [LARGE SCALE GENOMIC DNA]</scope>
    <source>
        <strain evidence="8">1</strain>
    </source>
</reference>
<dbReference type="EMBL" id="CAACVJ010000036">
    <property type="protein sequence ID" value="VEP12050.1"/>
    <property type="molecule type" value="Genomic_DNA"/>
</dbReference>
<keyword evidence="9" id="KW-1185">Reference proteome</keyword>
<evidence type="ECO:0000313" key="8">
    <source>
        <dbReference type="EMBL" id="VEP12050.1"/>
    </source>
</evidence>
<keyword evidence="5 7" id="KW-1133">Transmembrane helix</keyword>
<proteinExistence type="inferred from homology"/>
<comment type="subcellular location">
    <subcellularLocation>
        <location evidence="1">Cell membrane</location>
        <topology evidence="1">Multi-pass membrane protein</topology>
    </subcellularLocation>
</comment>
<evidence type="ECO:0000256" key="3">
    <source>
        <dbReference type="ARBA" id="ARBA00022475"/>
    </source>
</evidence>
<evidence type="ECO:0000256" key="4">
    <source>
        <dbReference type="ARBA" id="ARBA00022692"/>
    </source>
</evidence>
<gene>
    <name evidence="8" type="ORF">H1P_1300010</name>
</gene>
<dbReference type="InterPro" id="IPR051907">
    <property type="entry name" value="DoxX-like_oxidoreductase"/>
</dbReference>
<comment type="similarity">
    <text evidence="2">Belongs to the DoxX family.</text>
</comment>
<dbReference type="RefSeq" id="WP_144869873.1">
    <property type="nucleotide sequence ID" value="NZ_LR213883.1"/>
</dbReference>
<dbReference type="AlphaFoldDB" id="A0A563VKS4"/>
<evidence type="ECO:0000313" key="9">
    <source>
        <dbReference type="Proteomes" id="UP000320055"/>
    </source>
</evidence>
<evidence type="ECO:0000256" key="1">
    <source>
        <dbReference type="ARBA" id="ARBA00004651"/>
    </source>
</evidence>
<sequence length="137" mass="14645">MKYIPLSARICLCLIFINSGIGKILGFGSTAEMMANSGLPIANILLIFTIAFQLLGGLSLLLGYKVKLGSTLLILFLIPATLVFHNPLADPNEINSFLKNIGLIGGLLMVIYAGAGALSIDTSTEKAQRRQEVITNH</sequence>
<keyword evidence="6 7" id="KW-0472">Membrane</keyword>
<evidence type="ECO:0000256" key="5">
    <source>
        <dbReference type="ARBA" id="ARBA00022989"/>
    </source>
</evidence>
<protein>
    <submittedName>
        <fullName evidence="8">Putative membrane protein</fullName>
    </submittedName>
</protein>
<keyword evidence="4 7" id="KW-0812">Transmembrane</keyword>
<name>A0A563VKS4_9CYAN</name>
<dbReference type="PANTHER" id="PTHR33452">
    <property type="entry name" value="OXIDOREDUCTASE CATD-RELATED"/>
    <property type="match status" value="1"/>
</dbReference>
<organism evidence="8 9">
    <name type="scientific">Hyella patelloides LEGE 07179</name>
    <dbReference type="NCBI Taxonomy" id="945734"/>
    <lineage>
        <taxon>Bacteria</taxon>
        <taxon>Bacillati</taxon>
        <taxon>Cyanobacteriota</taxon>
        <taxon>Cyanophyceae</taxon>
        <taxon>Pleurocapsales</taxon>
        <taxon>Hyellaceae</taxon>
        <taxon>Hyella</taxon>
    </lineage>
</organism>
<accession>A0A563VKS4</accession>